<dbReference type="GO" id="GO:0005506">
    <property type="term" value="F:iron ion binding"/>
    <property type="evidence" value="ECO:0007669"/>
    <property type="project" value="InterPro"/>
</dbReference>
<dbReference type="Pfam" id="PF00067">
    <property type="entry name" value="p450"/>
    <property type="match status" value="1"/>
</dbReference>
<keyword evidence="3" id="KW-0349">Heme</keyword>
<sequence length="418" mass="45681">MDSAMTADTALPAAGFDATLGFVREGYAFISRHCERLGADAFRTRFLLRPVVCARGRAAAEMFYADDLAFTRRGAIPGSVRRLLQDDRSVQSLDAAAHRERKMLFAKILGGAAVEHAVLAFGAALRAAMLRWKGGEVVLHRAVREVLARVALDLSGIAADAPTLAARTRELGAMIDAAGSVGPANWRALWLRRRTEAWARGLVAAYRDGRLPETEGGALALIAGYRDGRGEPLPEAVAAVELLNVLRPTVAIGRYVVFAAHALVRRPDWREAFAGGGEDDLLPFVQEVRRFYPFFPAIAGRARQEFAWRGHRFRRGDLTILDLYGTNHHPELWPEPEAFRPERFRGWEGDAFALVAQGGGDAAVTHRCPGEDLTVALTVEAVRVLCRDARFSAPPQDLSVSLARVPALPESGMILRFA</sequence>
<dbReference type="SUPFAM" id="SSF48264">
    <property type="entry name" value="Cytochrome P450"/>
    <property type="match status" value="1"/>
</dbReference>
<evidence type="ECO:0000256" key="5">
    <source>
        <dbReference type="ARBA" id="ARBA00023002"/>
    </source>
</evidence>
<dbReference type="AlphaFoldDB" id="A0A212JQW8"/>
<name>A0A212JQW8_9PROT</name>
<keyword evidence="4" id="KW-0479">Metal-binding</keyword>
<evidence type="ECO:0000256" key="3">
    <source>
        <dbReference type="ARBA" id="ARBA00022617"/>
    </source>
</evidence>
<protein>
    <submittedName>
        <fullName evidence="8">Putative fatty acid beta hydroxylase</fullName>
    </submittedName>
</protein>
<dbReference type="EMBL" id="FLUO01000001">
    <property type="protein sequence ID" value="SBW01853.1"/>
    <property type="molecule type" value="Genomic_DNA"/>
</dbReference>
<organism evidence="8">
    <name type="scientific">uncultured Alphaproteobacteria bacterium</name>
    <dbReference type="NCBI Taxonomy" id="91750"/>
    <lineage>
        <taxon>Bacteria</taxon>
        <taxon>Pseudomonadati</taxon>
        <taxon>Pseudomonadota</taxon>
        <taxon>Alphaproteobacteria</taxon>
        <taxon>environmental samples</taxon>
    </lineage>
</organism>
<keyword evidence="5" id="KW-0560">Oxidoreductase</keyword>
<dbReference type="GO" id="GO:0004497">
    <property type="term" value="F:monooxygenase activity"/>
    <property type="evidence" value="ECO:0007669"/>
    <property type="project" value="UniProtKB-KW"/>
</dbReference>
<proteinExistence type="inferred from homology"/>
<accession>A0A212JQW8</accession>
<comment type="similarity">
    <text evidence="2">Belongs to the cytochrome P450 family.</text>
</comment>
<evidence type="ECO:0000256" key="2">
    <source>
        <dbReference type="ARBA" id="ARBA00010617"/>
    </source>
</evidence>
<reference evidence="8" key="1">
    <citation type="submission" date="2016-04" db="EMBL/GenBank/DDBJ databases">
        <authorList>
            <person name="Evans L.H."/>
            <person name="Alamgir A."/>
            <person name="Owens N."/>
            <person name="Weber N.D."/>
            <person name="Virtaneva K."/>
            <person name="Barbian K."/>
            <person name="Babar A."/>
            <person name="Rosenke K."/>
        </authorList>
    </citation>
    <scope>NUCLEOTIDE SEQUENCE</scope>
    <source>
        <strain evidence="8">86</strain>
    </source>
</reference>
<evidence type="ECO:0000256" key="6">
    <source>
        <dbReference type="ARBA" id="ARBA00023004"/>
    </source>
</evidence>
<keyword evidence="6" id="KW-0408">Iron</keyword>
<dbReference type="PANTHER" id="PTHR24286">
    <property type="entry name" value="CYTOCHROME P450 26"/>
    <property type="match status" value="1"/>
</dbReference>
<dbReference type="GO" id="GO:0020037">
    <property type="term" value="F:heme binding"/>
    <property type="evidence" value="ECO:0007669"/>
    <property type="project" value="InterPro"/>
</dbReference>
<dbReference type="Gene3D" id="1.10.630.10">
    <property type="entry name" value="Cytochrome P450"/>
    <property type="match status" value="1"/>
</dbReference>
<dbReference type="PANTHER" id="PTHR24286:SF24">
    <property type="entry name" value="LANOSTEROL 14-ALPHA DEMETHYLASE"/>
    <property type="match status" value="1"/>
</dbReference>
<dbReference type="GO" id="GO:0016705">
    <property type="term" value="F:oxidoreductase activity, acting on paired donors, with incorporation or reduction of molecular oxygen"/>
    <property type="evidence" value="ECO:0007669"/>
    <property type="project" value="InterPro"/>
</dbReference>
<dbReference type="GO" id="GO:0016125">
    <property type="term" value="P:sterol metabolic process"/>
    <property type="evidence" value="ECO:0007669"/>
    <property type="project" value="TreeGrafter"/>
</dbReference>
<dbReference type="InterPro" id="IPR036396">
    <property type="entry name" value="Cyt_P450_sf"/>
</dbReference>
<evidence type="ECO:0000313" key="8">
    <source>
        <dbReference type="EMBL" id="SBW01853.1"/>
    </source>
</evidence>
<evidence type="ECO:0000256" key="4">
    <source>
        <dbReference type="ARBA" id="ARBA00022723"/>
    </source>
</evidence>
<dbReference type="InterPro" id="IPR001128">
    <property type="entry name" value="Cyt_P450"/>
</dbReference>
<evidence type="ECO:0000256" key="1">
    <source>
        <dbReference type="ARBA" id="ARBA00001971"/>
    </source>
</evidence>
<evidence type="ECO:0000256" key="7">
    <source>
        <dbReference type="ARBA" id="ARBA00023033"/>
    </source>
</evidence>
<keyword evidence="7" id="KW-0503">Monooxygenase</keyword>
<comment type="cofactor">
    <cofactor evidence="1">
        <name>heme</name>
        <dbReference type="ChEBI" id="CHEBI:30413"/>
    </cofactor>
</comment>
<gene>
    <name evidence="8" type="ORF">KL86APRO_11498</name>
</gene>
<dbReference type="CDD" id="cd11067">
    <property type="entry name" value="CYP152"/>
    <property type="match status" value="1"/>
</dbReference>